<dbReference type="SUPFAM" id="SSF75625">
    <property type="entry name" value="YebC-like"/>
    <property type="match status" value="1"/>
</dbReference>
<dbReference type="PANTHER" id="PTHR12532:SF0">
    <property type="entry name" value="TRANSLATIONAL ACTIVATOR OF CYTOCHROME C OXIDASE 1"/>
    <property type="match status" value="1"/>
</dbReference>
<organism evidence="4 5">
    <name type="scientific">Cryphonectria parasitica (strain ATCC 38755 / EP155)</name>
    <dbReference type="NCBI Taxonomy" id="660469"/>
    <lineage>
        <taxon>Eukaryota</taxon>
        <taxon>Fungi</taxon>
        <taxon>Dikarya</taxon>
        <taxon>Ascomycota</taxon>
        <taxon>Pezizomycotina</taxon>
        <taxon>Sordariomycetes</taxon>
        <taxon>Sordariomycetidae</taxon>
        <taxon>Diaporthales</taxon>
        <taxon>Cryphonectriaceae</taxon>
        <taxon>Cryphonectria-Endothia species complex</taxon>
        <taxon>Cryphonectria</taxon>
    </lineage>
</organism>
<dbReference type="Gene3D" id="1.10.10.200">
    <property type="match status" value="1"/>
</dbReference>
<accession>A0A9P4YCY6</accession>
<dbReference type="OrthoDB" id="2017544at2759"/>
<reference evidence="4" key="1">
    <citation type="journal article" date="2020" name="Phytopathology">
        <title>Genome sequence of the chestnut blight fungus Cryphonectria parasitica EP155: A fundamental resource for an archetypical invasive plant pathogen.</title>
        <authorList>
            <person name="Crouch J.A."/>
            <person name="Dawe A."/>
            <person name="Aerts A."/>
            <person name="Barry K."/>
            <person name="Churchill A.C.L."/>
            <person name="Grimwood J."/>
            <person name="Hillman B."/>
            <person name="Milgroom M.G."/>
            <person name="Pangilinan J."/>
            <person name="Smith M."/>
            <person name="Salamov A."/>
            <person name="Schmutz J."/>
            <person name="Yadav J."/>
            <person name="Grigoriev I.V."/>
            <person name="Nuss D."/>
        </authorList>
    </citation>
    <scope>NUCLEOTIDE SEQUENCE</scope>
    <source>
        <strain evidence="4">EP155</strain>
    </source>
</reference>
<proteinExistence type="inferred from homology"/>
<dbReference type="EMBL" id="MU032344">
    <property type="protein sequence ID" value="KAF3770370.1"/>
    <property type="molecule type" value="Genomic_DNA"/>
</dbReference>
<evidence type="ECO:0000259" key="2">
    <source>
        <dbReference type="Pfam" id="PF01709"/>
    </source>
</evidence>
<keyword evidence="5" id="KW-1185">Reference proteome</keyword>
<dbReference type="AlphaFoldDB" id="A0A9P4YCY6"/>
<sequence length="296" mass="33151">MATVTRDLSTLFRRPVRSGAVCSRCRRTFATSPLLQSGHNKWSKIKHQKGRQDHIKTVERTQHVQAITLYSRLYGPDPNTNSSLANAIAIAKKSATPKNVIEQAVARGQGRSLTGLALESMKFEVMMPPSAAFILDVETDSKLRVLQDLGVIIRKHKGRTTATDYFFSRRGRVVFERHEKLGPDDILEAAIEFGAEDLEADDEENIVVWCEPTQTMHIAQGVSKKFGFRILSSDIIWQPNEDTRSIVNSTEDVQLLSDFVAAVSEMPEVQAIYCNASRGEDVPEEDWAVLEDNFDS</sequence>
<dbReference type="Pfam" id="PF01709">
    <property type="entry name" value="Transcrip_reg"/>
    <property type="match status" value="1"/>
</dbReference>
<comment type="caution">
    <text evidence="4">The sequence shown here is derived from an EMBL/GenBank/DDBJ whole genome shotgun (WGS) entry which is preliminary data.</text>
</comment>
<gene>
    <name evidence="4" type="ORF">M406DRAFT_34799</name>
</gene>
<dbReference type="Proteomes" id="UP000803844">
    <property type="component" value="Unassembled WGS sequence"/>
</dbReference>
<dbReference type="InterPro" id="IPR029072">
    <property type="entry name" value="YebC-like"/>
</dbReference>
<evidence type="ECO:0000259" key="3">
    <source>
        <dbReference type="Pfam" id="PF20772"/>
    </source>
</evidence>
<dbReference type="InterPro" id="IPR002876">
    <property type="entry name" value="Transcrip_reg_TACO1-like"/>
</dbReference>
<comment type="similarity">
    <text evidence="1">Belongs to the TACO1 family.</text>
</comment>
<dbReference type="RefSeq" id="XP_040781331.1">
    <property type="nucleotide sequence ID" value="XM_040922353.1"/>
</dbReference>
<dbReference type="InterPro" id="IPR017856">
    <property type="entry name" value="Integrase-like_N"/>
</dbReference>
<dbReference type="PANTHER" id="PTHR12532">
    <property type="entry name" value="TRANSLATIONAL ACTIVATOR OF CYTOCHROME C OXIDASE 1"/>
    <property type="match status" value="1"/>
</dbReference>
<dbReference type="InterPro" id="IPR026564">
    <property type="entry name" value="Transcrip_reg_TACO1-like_dom3"/>
</dbReference>
<feature type="domain" description="TACO1/YebC-like second and third" evidence="2">
    <location>
        <begin position="119"/>
        <end position="276"/>
    </location>
</feature>
<evidence type="ECO:0000256" key="1">
    <source>
        <dbReference type="ARBA" id="ARBA00008724"/>
    </source>
</evidence>
<dbReference type="Gene3D" id="3.30.70.980">
    <property type="match status" value="2"/>
</dbReference>
<dbReference type="InterPro" id="IPR048300">
    <property type="entry name" value="TACO1_YebC-like_2nd/3rd_dom"/>
</dbReference>
<dbReference type="GeneID" id="63839482"/>
<protein>
    <submittedName>
        <fullName evidence="4">Uncharacterized protein</fullName>
    </submittedName>
</protein>
<feature type="domain" description="TACO1/YebC-like N-terminal" evidence="3">
    <location>
        <begin position="40"/>
        <end position="110"/>
    </location>
</feature>
<dbReference type="InterPro" id="IPR049083">
    <property type="entry name" value="TACO1_YebC_N"/>
</dbReference>
<dbReference type="GO" id="GO:0005739">
    <property type="term" value="C:mitochondrion"/>
    <property type="evidence" value="ECO:0007669"/>
    <property type="project" value="TreeGrafter"/>
</dbReference>
<name>A0A9P4YCY6_CRYP1</name>
<evidence type="ECO:0000313" key="5">
    <source>
        <dbReference type="Proteomes" id="UP000803844"/>
    </source>
</evidence>
<evidence type="ECO:0000313" key="4">
    <source>
        <dbReference type="EMBL" id="KAF3770370.1"/>
    </source>
</evidence>
<dbReference type="Pfam" id="PF20772">
    <property type="entry name" value="TACO1_YebC_N"/>
    <property type="match status" value="1"/>
</dbReference>